<dbReference type="SMART" id="SM00276">
    <property type="entry name" value="GLECT"/>
    <property type="match status" value="1"/>
</dbReference>
<dbReference type="GO" id="GO:0005615">
    <property type="term" value="C:extracellular space"/>
    <property type="evidence" value="ECO:0007669"/>
    <property type="project" value="TreeGrafter"/>
</dbReference>
<protein>
    <recommendedName>
        <fullName evidence="2">Galectin</fullName>
    </recommendedName>
</protein>
<dbReference type="CDD" id="cd00070">
    <property type="entry name" value="GLECT"/>
    <property type="match status" value="1"/>
</dbReference>
<keyword evidence="4" id="KW-1185">Reference proteome</keyword>
<dbReference type="PANTHER" id="PTHR11346:SF97">
    <property type="entry name" value="GALECTIN-1"/>
    <property type="match status" value="1"/>
</dbReference>
<dbReference type="InParanoid" id="A0A6P6ERV3"/>
<dbReference type="InterPro" id="IPR001079">
    <property type="entry name" value="Galectin_CRD"/>
</dbReference>
<dbReference type="PROSITE" id="PS51304">
    <property type="entry name" value="GALECTIN"/>
    <property type="match status" value="1"/>
</dbReference>
<evidence type="ECO:0000313" key="5">
    <source>
        <dbReference type="RefSeq" id="XP_023574713.1"/>
    </source>
</evidence>
<dbReference type="SUPFAM" id="SSF49899">
    <property type="entry name" value="Concanavalin A-like lectins/glucanases"/>
    <property type="match status" value="1"/>
</dbReference>
<dbReference type="CTD" id="3956"/>
<keyword evidence="1 2" id="KW-0430">Lectin</keyword>
<evidence type="ECO:0000256" key="1">
    <source>
        <dbReference type="ARBA" id="ARBA00022734"/>
    </source>
</evidence>
<dbReference type="SMART" id="SM00908">
    <property type="entry name" value="Gal-bind_lectin"/>
    <property type="match status" value="1"/>
</dbReference>
<dbReference type="GO" id="GO:0043236">
    <property type="term" value="F:laminin binding"/>
    <property type="evidence" value="ECO:0007669"/>
    <property type="project" value="TreeGrafter"/>
</dbReference>
<dbReference type="AlphaFoldDB" id="A0A6P6ERV3"/>
<evidence type="ECO:0000313" key="4">
    <source>
        <dbReference type="Proteomes" id="UP000515203"/>
    </source>
</evidence>
<accession>A0A6P6ERV3</accession>
<organism evidence="4 5">
    <name type="scientific">Octodon degus</name>
    <name type="common">Degu</name>
    <name type="synonym">Sciurus degus</name>
    <dbReference type="NCBI Taxonomy" id="10160"/>
    <lineage>
        <taxon>Eukaryota</taxon>
        <taxon>Metazoa</taxon>
        <taxon>Chordata</taxon>
        <taxon>Craniata</taxon>
        <taxon>Vertebrata</taxon>
        <taxon>Euteleostomi</taxon>
        <taxon>Mammalia</taxon>
        <taxon>Eutheria</taxon>
        <taxon>Euarchontoglires</taxon>
        <taxon>Glires</taxon>
        <taxon>Rodentia</taxon>
        <taxon>Hystricomorpha</taxon>
        <taxon>Octodontidae</taxon>
        <taxon>Octodon</taxon>
    </lineage>
</organism>
<gene>
    <name evidence="5" type="primary">Lgals1</name>
</gene>
<dbReference type="Proteomes" id="UP000515203">
    <property type="component" value="Unplaced"/>
</dbReference>
<evidence type="ECO:0000259" key="3">
    <source>
        <dbReference type="PROSITE" id="PS51304"/>
    </source>
</evidence>
<dbReference type="Gene3D" id="2.60.120.200">
    <property type="match status" value="1"/>
</dbReference>
<feature type="domain" description="Galectin" evidence="3">
    <location>
        <begin position="4"/>
        <end position="143"/>
    </location>
</feature>
<dbReference type="PANTHER" id="PTHR11346">
    <property type="entry name" value="GALECTIN"/>
    <property type="match status" value="1"/>
</dbReference>
<dbReference type="FunFam" id="2.60.120.200:FF:000021">
    <property type="entry name" value="Galectin"/>
    <property type="match status" value="1"/>
</dbReference>
<reference evidence="5" key="1">
    <citation type="submission" date="2025-08" db="UniProtKB">
        <authorList>
            <consortium name="RefSeq"/>
        </authorList>
    </citation>
    <scope>IDENTIFICATION</scope>
</reference>
<dbReference type="RefSeq" id="XP_023574713.1">
    <property type="nucleotide sequence ID" value="XM_023718945.1"/>
</dbReference>
<evidence type="ECO:0000256" key="2">
    <source>
        <dbReference type="RuleBase" id="RU102079"/>
    </source>
</evidence>
<name>A0A6P6ERV3_OCTDE</name>
<dbReference type="Pfam" id="PF00337">
    <property type="entry name" value="Gal-bind_lectin"/>
    <property type="match status" value="1"/>
</dbReference>
<dbReference type="OrthoDB" id="8443340at2759"/>
<dbReference type="FunCoup" id="A0A6P6ERV3">
    <property type="interactions" value="537"/>
</dbReference>
<sequence>MACGLVASNLNLKPGECLRVRGEVAPEAKSFVLNLGKDSNNLCLHFNPRFNAHGDTNTIVCNSKDGGAWGAEHREPAFPFQPGSVVEACVSRQGSVGVGLTRPHSQGHHGHPESNIFSTLAAERALWWTSAEVFPRLCHFTHTASPMLG</sequence>
<dbReference type="GeneID" id="101560881"/>
<dbReference type="InterPro" id="IPR013320">
    <property type="entry name" value="ConA-like_dom_sf"/>
</dbReference>
<proteinExistence type="predicted"/>
<dbReference type="InterPro" id="IPR044156">
    <property type="entry name" value="Galectin-like"/>
</dbReference>
<dbReference type="GO" id="GO:0030395">
    <property type="term" value="F:lactose binding"/>
    <property type="evidence" value="ECO:0007669"/>
    <property type="project" value="TreeGrafter"/>
</dbReference>